<dbReference type="Pfam" id="PF07963">
    <property type="entry name" value="N_methyl"/>
    <property type="match status" value="1"/>
</dbReference>
<feature type="transmembrane region" description="Helical" evidence="1">
    <location>
        <begin position="12"/>
        <end position="32"/>
    </location>
</feature>
<gene>
    <name evidence="2" type="primary">pilV</name>
    <name evidence="2" type="ORF">RVIR1_12030</name>
</gene>
<evidence type="ECO:0000313" key="2">
    <source>
        <dbReference type="EMBL" id="BBB15665.1"/>
    </source>
</evidence>
<dbReference type="AlphaFoldDB" id="A0A2Z5UX05"/>
<proteinExistence type="predicted"/>
<sequence>MLILINKKAQQGFSLTEVMLSLFILSVGLLGFTQSQLMALRTSEQAYFINLADLKNNELAERVYSCGDQACIQAQLHLAEENIAKIFPEGEAFLTKQGDDYQYKISWRSLYYHPQFKRSLQLLFRL</sequence>
<keyword evidence="1" id="KW-0812">Transmembrane</keyword>
<dbReference type="EMBL" id="AP018005">
    <property type="protein sequence ID" value="BBB15665.1"/>
    <property type="molecule type" value="Genomic_DNA"/>
</dbReference>
<accession>A0A2Z5UX05</accession>
<dbReference type="RefSeq" id="WP_126323208.1">
    <property type="nucleotide sequence ID" value="NZ_AP018005.1"/>
</dbReference>
<evidence type="ECO:0000256" key="1">
    <source>
        <dbReference type="SAM" id="Phobius"/>
    </source>
</evidence>
<name>A0A2Z5UX05_9COXI</name>
<organism evidence="2 3">
    <name type="scientific">Candidatus Rickettsiella viridis</name>
    <dbReference type="NCBI Taxonomy" id="676208"/>
    <lineage>
        <taxon>Bacteria</taxon>
        <taxon>Pseudomonadati</taxon>
        <taxon>Pseudomonadota</taxon>
        <taxon>Gammaproteobacteria</taxon>
        <taxon>Legionellales</taxon>
        <taxon>Coxiellaceae</taxon>
        <taxon>Rickettsiella</taxon>
    </lineage>
</organism>
<evidence type="ECO:0000313" key="3">
    <source>
        <dbReference type="Proteomes" id="UP000282483"/>
    </source>
</evidence>
<protein>
    <submittedName>
        <fullName evidence="2">Methylation</fullName>
    </submittedName>
</protein>
<keyword evidence="3" id="KW-1185">Reference proteome</keyword>
<dbReference type="KEGG" id="rvi:RVIR1_12030"/>
<dbReference type="InterPro" id="IPR012902">
    <property type="entry name" value="N_methyl_site"/>
</dbReference>
<dbReference type="OrthoDB" id="8547299at2"/>
<dbReference type="Proteomes" id="UP000282483">
    <property type="component" value="Chromosome"/>
</dbReference>
<reference evidence="2 3" key="1">
    <citation type="submission" date="2017-03" db="EMBL/GenBank/DDBJ databases">
        <title>The genome sequence of Candidatus Rickettsiella viridis.</title>
        <authorList>
            <person name="Nikoh N."/>
            <person name="Tsuchida T."/>
            <person name="Yamaguchi K."/>
            <person name="Maeda T."/>
            <person name="Shigenobu S."/>
            <person name="Fukatsu T."/>
        </authorList>
    </citation>
    <scope>NUCLEOTIDE SEQUENCE [LARGE SCALE GENOMIC DNA]</scope>
    <source>
        <strain evidence="2 3">Ap-RA04</strain>
    </source>
</reference>
<keyword evidence="1" id="KW-0472">Membrane</keyword>
<dbReference type="NCBIfam" id="TIGR02532">
    <property type="entry name" value="IV_pilin_GFxxxE"/>
    <property type="match status" value="1"/>
</dbReference>
<keyword evidence="1" id="KW-1133">Transmembrane helix</keyword>